<proteinExistence type="inferred from homology"/>
<dbReference type="CDD" id="cd08946">
    <property type="entry name" value="SDR_e"/>
    <property type="match status" value="1"/>
</dbReference>
<comment type="similarity">
    <text evidence="1">Belongs to the NAD(P)-dependent epimerase/dehydratase family.</text>
</comment>
<accession>A0A6V8LXG2</accession>
<keyword evidence="4" id="KW-1185">Reference proteome</keyword>
<evidence type="ECO:0000313" key="3">
    <source>
        <dbReference type="EMBL" id="GFK94948.1"/>
    </source>
</evidence>
<name>A0A6V8LXG2_9BACT</name>
<dbReference type="SUPFAM" id="SSF51735">
    <property type="entry name" value="NAD(P)-binding Rossmann-fold domains"/>
    <property type="match status" value="1"/>
</dbReference>
<dbReference type="Gene3D" id="3.40.50.720">
    <property type="entry name" value="NAD(P)-binding Rossmann-like Domain"/>
    <property type="match status" value="1"/>
</dbReference>
<gene>
    <name evidence="3" type="primary">rmd</name>
    <name evidence="3" type="ORF">NNJEOMEG_02796</name>
</gene>
<comment type="caution">
    <text evidence="3">The sequence shown here is derived from an EMBL/GenBank/DDBJ whole genome shotgun (WGS) entry which is preliminary data.</text>
</comment>
<keyword evidence="3" id="KW-0560">Oxidoreductase</keyword>
<dbReference type="GO" id="GO:0033705">
    <property type="term" value="F:GDP-4-dehydro-6-deoxy-D-mannose reductase activity"/>
    <property type="evidence" value="ECO:0007669"/>
    <property type="project" value="UniProtKB-EC"/>
</dbReference>
<organism evidence="3 4">
    <name type="scientific">Fundidesulfovibrio magnetotacticus</name>
    <dbReference type="NCBI Taxonomy" id="2730080"/>
    <lineage>
        <taxon>Bacteria</taxon>
        <taxon>Pseudomonadati</taxon>
        <taxon>Thermodesulfobacteriota</taxon>
        <taxon>Desulfovibrionia</taxon>
        <taxon>Desulfovibrionales</taxon>
        <taxon>Desulfovibrionaceae</taxon>
        <taxon>Fundidesulfovibrio</taxon>
    </lineage>
</organism>
<dbReference type="AlphaFoldDB" id="A0A6V8LXG2"/>
<reference evidence="3 4" key="1">
    <citation type="submission" date="2020-04" db="EMBL/GenBank/DDBJ databases">
        <authorList>
            <consortium name="Desulfovibrio sp. FSS-1 genome sequencing consortium"/>
            <person name="Shimoshige H."/>
            <person name="Kobayashi H."/>
            <person name="Maekawa T."/>
        </authorList>
    </citation>
    <scope>NUCLEOTIDE SEQUENCE [LARGE SCALE GENOMIC DNA]</scope>
    <source>
        <strain evidence="3 4">SIID29052-01</strain>
    </source>
</reference>
<evidence type="ECO:0000259" key="2">
    <source>
        <dbReference type="Pfam" id="PF01370"/>
    </source>
</evidence>
<dbReference type="InterPro" id="IPR001509">
    <property type="entry name" value="Epimerase_deHydtase"/>
</dbReference>
<dbReference type="EC" id="1.1.1.281" evidence="3"/>
<dbReference type="Proteomes" id="UP000494245">
    <property type="component" value="Unassembled WGS sequence"/>
</dbReference>
<evidence type="ECO:0000313" key="4">
    <source>
        <dbReference type="Proteomes" id="UP000494245"/>
    </source>
</evidence>
<dbReference type="EMBL" id="BLTE01000013">
    <property type="protein sequence ID" value="GFK94948.1"/>
    <property type="molecule type" value="Genomic_DNA"/>
</dbReference>
<evidence type="ECO:0000256" key="1">
    <source>
        <dbReference type="ARBA" id="ARBA00007637"/>
    </source>
</evidence>
<dbReference type="PANTHER" id="PTHR43000">
    <property type="entry name" value="DTDP-D-GLUCOSE 4,6-DEHYDRATASE-RELATED"/>
    <property type="match status" value="1"/>
</dbReference>
<dbReference type="InterPro" id="IPR036291">
    <property type="entry name" value="NAD(P)-bd_dom_sf"/>
</dbReference>
<reference evidence="3 4" key="2">
    <citation type="submission" date="2020-05" db="EMBL/GenBank/DDBJ databases">
        <title>Draft genome sequence of Desulfovibrio sp. strainFSS-1.</title>
        <authorList>
            <person name="Shimoshige H."/>
            <person name="Kobayashi H."/>
            <person name="Maekawa T."/>
        </authorList>
    </citation>
    <scope>NUCLEOTIDE SEQUENCE [LARGE SCALE GENOMIC DNA]</scope>
    <source>
        <strain evidence="3 4">SIID29052-01</strain>
    </source>
</reference>
<dbReference type="Pfam" id="PF01370">
    <property type="entry name" value="Epimerase"/>
    <property type="match status" value="1"/>
</dbReference>
<feature type="domain" description="NAD-dependent epimerase/dehydratase" evidence="2">
    <location>
        <begin position="8"/>
        <end position="211"/>
    </location>
</feature>
<sequence length="306" mass="32634">MIEQCKDVLIFGAGGFIGSTAAAFLAARGWNVEARTRQDCDLTDPDAAAKVFAGRSRPVRVLLCACVSRHLEDTFGTMVKNVAMVENFLRAARPGQVASCVYLSSTDVYGNRPLLPVTEETAALPEFYYGVSKLANETLLLRAGLADFPVAALRLPGIYGPTDQGHSILGMFARRVLRGEPLTVYGDGGTLRDFVLVTDLCSVIERLLEREFHGPLNVATGSSMRLLDILHLLAAAAGRELDLRHAPAGSRSHDLAFDTRGLHAAVGENLSMTPLRAGVRILVDSLRAEAAPPAQAAKPGARGGAQ</sequence>
<protein>
    <submittedName>
        <fullName evidence="3">GDP-6-deoxy-D-mannose reductase</fullName>
        <ecNumber evidence="3">1.1.1.281</ecNumber>
    </submittedName>
</protein>
<dbReference type="RefSeq" id="WP_173085527.1">
    <property type="nucleotide sequence ID" value="NZ_BLTE01000013.1"/>
</dbReference>